<dbReference type="CDD" id="cd00156">
    <property type="entry name" value="REC"/>
    <property type="match status" value="1"/>
</dbReference>
<dbReference type="InterPro" id="IPR039420">
    <property type="entry name" value="WalR-like"/>
</dbReference>
<evidence type="ECO:0000256" key="6">
    <source>
        <dbReference type="PROSITE-ProRule" id="PRU00169"/>
    </source>
</evidence>
<evidence type="ECO:0000256" key="1">
    <source>
        <dbReference type="ARBA" id="ARBA00022553"/>
    </source>
</evidence>
<dbReference type="SUPFAM" id="SSF52172">
    <property type="entry name" value="CheY-like"/>
    <property type="match status" value="1"/>
</dbReference>
<feature type="domain" description="Response regulatory" evidence="7">
    <location>
        <begin position="9"/>
        <end position="126"/>
    </location>
</feature>
<gene>
    <name evidence="8" type="ORF">FHS74_002969</name>
</gene>
<keyword evidence="2" id="KW-0902">Two-component regulatory system</keyword>
<evidence type="ECO:0000256" key="2">
    <source>
        <dbReference type="ARBA" id="ARBA00023012"/>
    </source>
</evidence>
<keyword evidence="5" id="KW-0804">Transcription</keyword>
<keyword evidence="1 6" id="KW-0597">Phosphoprotein</keyword>
<keyword evidence="3" id="KW-0805">Transcription regulation</keyword>
<dbReference type="PANTHER" id="PTHR48111">
    <property type="entry name" value="REGULATOR OF RPOS"/>
    <property type="match status" value="1"/>
</dbReference>
<dbReference type="InterPro" id="IPR011006">
    <property type="entry name" value="CheY-like_superfamily"/>
</dbReference>
<keyword evidence="4 8" id="KW-0238">DNA-binding</keyword>
<dbReference type="GO" id="GO:0006355">
    <property type="term" value="P:regulation of DNA-templated transcription"/>
    <property type="evidence" value="ECO:0007669"/>
    <property type="project" value="TreeGrafter"/>
</dbReference>
<keyword evidence="9" id="KW-1185">Reference proteome</keyword>
<dbReference type="EMBL" id="JACIIZ010000008">
    <property type="protein sequence ID" value="MBB6252409.1"/>
    <property type="molecule type" value="Genomic_DNA"/>
</dbReference>
<dbReference type="PROSITE" id="PS50110">
    <property type="entry name" value="RESPONSE_REGULATORY"/>
    <property type="match status" value="1"/>
</dbReference>
<feature type="modified residue" description="4-aspartylphosphate" evidence="6">
    <location>
        <position position="57"/>
    </location>
</feature>
<dbReference type="GO" id="GO:0032993">
    <property type="term" value="C:protein-DNA complex"/>
    <property type="evidence" value="ECO:0007669"/>
    <property type="project" value="TreeGrafter"/>
</dbReference>
<evidence type="ECO:0000313" key="9">
    <source>
        <dbReference type="Proteomes" id="UP000539175"/>
    </source>
</evidence>
<proteinExistence type="predicted"/>
<evidence type="ECO:0000313" key="8">
    <source>
        <dbReference type="EMBL" id="MBB6252409.1"/>
    </source>
</evidence>
<name>A0A7X0AYE4_9PROT</name>
<dbReference type="RefSeq" id="WP_184801817.1">
    <property type="nucleotide sequence ID" value="NZ_JACIIZ010000008.1"/>
</dbReference>
<accession>A0A7X0AYE4</accession>
<comment type="caution">
    <text evidence="8">The sequence shown here is derived from an EMBL/GenBank/DDBJ whole genome shotgun (WGS) entry which is preliminary data.</text>
</comment>
<dbReference type="Proteomes" id="UP000539175">
    <property type="component" value="Unassembled WGS sequence"/>
</dbReference>
<evidence type="ECO:0000256" key="3">
    <source>
        <dbReference type="ARBA" id="ARBA00023015"/>
    </source>
</evidence>
<dbReference type="GO" id="GO:0000156">
    <property type="term" value="F:phosphorelay response regulator activity"/>
    <property type="evidence" value="ECO:0007669"/>
    <property type="project" value="TreeGrafter"/>
</dbReference>
<dbReference type="InterPro" id="IPR001789">
    <property type="entry name" value="Sig_transdc_resp-reg_receiver"/>
</dbReference>
<dbReference type="SMART" id="SM00448">
    <property type="entry name" value="REC"/>
    <property type="match status" value="1"/>
</dbReference>
<dbReference type="Gene3D" id="3.40.50.2300">
    <property type="match status" value="1"/>
</dbReference>
<organism evidence="8 9">
    <name type="scientific">Nitrospirillum iridis</name>
    <dbReference type="NCBI Taxonomy" id="765888"/>
    <lineage>
        <taxon>Bacteria</taxon>
        <taxon>Pseudomonadati</taxon>
        <taxon>Pseudomonadota</taxon>
        <taxon>Alphaproteobacteria</taxon>
        <taxon>Rhodospirillales</taxon>
        <taxon>Azospirillaceae</taxon>
        <taxon>Nitrospirillum</taxon>
    </lineage>
</organism>
<dbReference type="GO" id="GO:0005829">
    <property type="term" value="C:cytosol"/>
    <property type="evidence" value="ECO:0007669"/>
    <property type="project" value="TreeGrafter"/>
</dbReference>
<evidence type="ECO:0000256" key="5">
    <source>
        <dbReference type="ARBA" id="ARBA00023163"/>
    </source>
</evidence>
<dbReference type="PANTHER" id="PTHR48111:SF1">
    <property type="entry name" value="TWO-COMPONENT RESPONSE REGULATOR ORR33"/>
    <property type="match status" value="1"/>
</dbReference>
<dbReference type="GO" id="GO:0000976">
    <property type="term" value="F:transcription cis-regulatory region binding"/>
    <property type="evidence" value="ECO:0007669"/>
    <property type="project" value="TreeGrafter"/>
</dbReference>
<sequence length="332" mass="36653">MSTDLSKIQTLLVDADLNTRRILRAMLARLGMEKVLDHGTLAEAAGSPSTIDLVILDADQADGAAFRWIHAIRHGLTTLNPFVGAIIMTWNPTQQLMIRFASSGADDILVKPYSPKQVHDRLLNLVENRKKFVVTSDYIGPDRRRSPREGQVVQLIDVPNPLRLKCTGEFERVNIHELTAQAVQIIDSEKVIRHGFQVAFLVEFALPGLAMQPPEKRAMDHALRVTGVLEDLERRLPPGELRVEATHHIRRMEGLIHALKTRGGLAGKDLEQLRQDAHALMGLTSRVDDAEKRVHEVMAAVTGYRSRLEQLTLAKAAPEAAAMATASPGPAA</sequence>
<protein>
    <submittedName>
        <fullName evidence="8">DNA-binding response OmpR family regulator</fullName>
    </submittedName>
</protein>
<reference evidence="8 9" key="1">
    <citation type="submission" date="2020-08" db="EMBL/GenBank/DDBJ databases">
        <title>Genomic Encyclopedia of Type Strains, Phase IV (KMG-IV): sequencing the most valuable type-strain genomes for metagenomic binning, comparative biology and taxonomic classification.</title>
        <authorList>
            <person name="Goeker M."/>
        </authorList>
    </citation>
    <scope>NUCLEOTIDE SEQUENCE [LARGE SCALE GENOMIC DNA]</scope>
    <source>
        <strain evidence="8 9">DSM 22198</strain>
    </source>
</reference>
<evidence type="ECO:0000259" key="7">
    <source>
        <dbReference type="PROSITE" id="PS50110"/>
    </source>
</evidence>
<dbReference type="AlphaFoldDB" id="A0A7X0AYE4"/>
<evidence type="ECO:0000256" key="4">
    <source>
        <dbReference type="ARBA" id="ARBA00023125"/>
    </source>
</evidence>